<sequence>MPKGLISVVGWLAAYRLTYKHNPKALKITTVHIILMERDITNVELPSFVELSSGTGEGTALMSSSVPTEGGAGHVVFMVELLRLVAESREAGGGREGGGGGRRRRWGVMMEVVEAVREVGVVLEAVMVVEEVVEAEADKGVRVAVEAEGAQWEEVVMEEEEEGKALVGKEEEERMEVVAVVLRCAIEAKPPQSSHFAGPNSTSTNPPQRRANSEHKPTSGSTAPTMPSLDEKPPGLLVIDDKHRGREIFWWAKRGCARPTVQRRATPHAAAAGLAADIEVGDDLVAGAAQWLNRQRATGREGPSAPMGGTRREEDGAREQVSTQQPGGVSEALKDPRRGSAQLVNDWVRLALGHVVCRTMEGGHFSGHRTHEGEGGYVSFVRCAHTLRSLSSFGAARSHPLQPLAPGPPANSGAGQ</sequence>
<gene>
    <name evidence="2" type="ORF">CYMTET_21407</name>
</gene>
<reference evidence="2 3" key="1">
    <citation type="journal article" date="2015" name="Genome Biol. Evol.">
        <title>Comparative Genomics of a Bacterivorous Green Alga Reveals Evolutionary Causalities and Consequences of Phago-Mixotrophic Mode of Nutrition.</title>
        <authorList>
            <person name="Burns J.A."/>
            <person name="Paasch A."/>
            <person name="Narechania A."/>
            <person name="Kim E."/>
        </authorList>
    </citation>
    <scope>NUCLEOTIDE SEQUENCE [LARGE SCALE GENOMIC DNA]</scope>
    <source>
        <strain evidence="2 3">PLY_AMNH</strain>
    </source>
</reference>
<feature type="region of interest" description="Disordered" evidence="1">
    <location>
        <begin position="191"/>
        <end position="235"/>
    </location>
</feature>
<evidence type="ECO:0000256" key="1">
    <source>
        <dbReference type="SAM" id="MobiDB-lite"/>
    </source>
</evidence>
<dbReference type="EMBL" id="LGRX02010537">
    <property type="protein sequence ID" value="KAK3270182.1"/>
    <property type="molecule type" value="Genomic_DNA"/>
</dbReference>
<protein>
    <submittedName>
        <fullName evidence="2">Uncharacterized protein</fullName>
    </submittedName>
</protein>
<organism evidence="2 3">
    <name type="scientific">Cymbomonas tetramitiformis</name>
    <dbReference type="NCBI Taxonomy" id="36881"/>
    <lineage>
        <taxon>Eukaryota</taxon>
        <taxon>Viridiplantae</taxon>
        <taxon>Chlorophyta</taxon>
        <taxon>Pyramimonadophyceae</taxon>
        <taxon>Pyramimonadales</taxon>
        <taxon>Pyramimonadaceae</taxon>
        <taxon>Cymbomonas</taxon>
    </lineage>
</organism>
<feature type="compositionally biased region" description="Polar residues" evidence="1">
    <location>
        <begin position="191"/>
        <end position="207"/>
    </location>
</feature>
<proteinExistence type="predicted"/>
<evidence type="ECO:0000313" key="2">
    <source>
        <dbReference type="EMBL" id="KAK3270182.1"/>
    </source>
</evidence>
<dbReference type="Proteomes" id="UP001190700">
    <property type="component" value="Unassembled WGS sequence"/>
</dbReference>
<accession>A0AAE0L376</accession>
<feature type="region of interest" description="Disordered" evidence="1">
    <location>
        <begin position="295"/>
        <end position="337"/>
    </location>
</feature>
<keyword evidence="3" id="KW-1185">Reference proteome</keyword>
<name>A0AAE0L376_9CHLO</name>
<dbReference type="AlphaFoldDB" id="A0AAE0L376"/>
<feature type="region of interest" description="Disordered" evidence="1">
    <location>
        <begin position="397"/>
        <end position="416"/>
    </location>
</feature>
<comment type="caution">
    <text evidence="2">The sequence shown here is derived from an EMBL/GenBank/DDBJ whole genome shotgun (WGS) entry which is preliminary data.</text>
</comment>
<evidence type="ECO:0000313" key="3">
    <source>
        <dbReference type="Proteomes" id="UP001190700"/>
    </source>
</evidence>